<dbReference type="AlphaFoldDB" id="A0A8S1WBV9"/>
<dbReference type="Proteomes" id="UP000683925">
    <property type="component" value="Unassembled WGS sequence"/>
</dbReference>
<sequence length="66" mass="7970">MFNLCILARHELQETCYLIFDFMNEEFLQNIKLIKKYLDIQEGDGLFDIGAILRFPLEHFQQFKRA</sequence>
<keyword evidence="2" id="KW-1185">Reference proteome</keyword>
<evidence type="ECO:0000313" key="1">
    <source>
        <dbReference type="EMBL" id="CAD8187748.1"/>
    </source>
</evidence>
<evidence type="ECO:0000313" key="2">
    <source>
        <dbReference type="Proteomes" id="UP000683925"/>
    </source>
</evidence>
<organism evidence="1 2">
    <name type="scientific">Paramecium octaurelia</name>
    <dbReference type="NCBI Taxonomy" id="43137"/>
    <lineage>
        <taxon>Eukaryota</taxon>
        <taxon>Sar</taxon>
        <taxon>Alveolata</taxon>
        <taxon>Ciliophora</taxon>
        <taxon>Intramacronucleata</taxon>
        <taxon>Oligohymenophorea</taxon>
        <taxon>Peniculida</taxon>
        <taxon>Parameciidae</taxon>
        <taxon>Paramecium</taxon>
    </lineage>
</organism>
<name>A0A8S1WBV9_PAROT</name>
<proteinExistence type="predicted"/>
<accession>A0A8S1WBV9</accession>
<reference evidence="1" key="1">
    <citation type="submission" date="2021-01" db="EMBL/GenBank/DDBJ databases">
        <authorList>
            <consortium name="Genoscope - CEA"/>
            <person name="William W."/>
        </authorList>
    </citation>
    <scope>NUCLEOTIDE SEQUENCE</scope>
</reference>
<comment type="caution">
    <text evidence="1">The sequence shown here is derived from an EMBL/GenBank/DDBJ whole genome shotgun (WGS) entry which is preliminary data.</text>
</comment>
<dbReference type="EMBL" id="CAJJDP010000090">
    <property type="protein sequence ID" value="CAD8187748.1"/>
    <property type="molecule type" value="Genomic_DNA"/>
</dbReference>
<protein>
    <submittedName>
        <fullName evidence="1">Uncharacterized protein</fullName>
    </submittedName>
</protein>
<gene>
    <name evidence="1" type="ORF">POCTA_138.1.T0910044</name>
</gene>